<keyword evidence="5" id="KW-0812">Transmembrane</keyword>
<evidence type="ECO:0000256" key="3">
    <source>
        <dbReference type="ARBA" id="ARBA00022801"/>
    </source>
</evidence>
<gene>
    <name evidence="7" type="ORF">J2X20_002459</name>
</gene>
<dbReference type="Proteomes" id="UP001180453">
    <property type="component" value="Unassembled WGS sequence"/>
</dbReference>
<dbReference type="InterPro" id="IPR004634">
    <property type="entry name" value="Pept_S49_pIV"/>
</dbReference>
<dbReference type="SUPFAM" id="SSF52096">
    <property type="entry name" value="ClpP/crotonase"/>
    <property type="match status" value="2"/>
</dbReference>
<dbReference type="Gene3D" id="3.90.226.10">
    <property type="entry name" value="2-enoyl-CoA Hydratase, Chain A, domain 1"/>
    <property type="match status" value="3"/>
</dbReference>
<evidence type="ECO:0000256" key="4">
    <source>
        <dbReference type="ARBA" id="ARBA00022825"/>
    </source>
</evidence>
<feature type="domain" description="Peptidase S49" evidence="6">
    <location>
        <begin position="392"/>
        <end position="542"/>
    </location>
</feature>
<dbReference type="NCBIfam" id="TIGR00705">
    <property type="entry name" value="SppA_67K"/>
    <property type="match status" value="1"/>
</dbReference>
<dbReference type="PANTHER" id="PTHR33209">
    <property type="entry name" value="PROTEASE 4"/>
    <property type="match status" value="1"/>
</dbReference>
<evidence type="ECO:0000313" key="7">
    <source>
        <dbReference type="EMBL" id="MDR7269830.1"/>
    </source>
</evidence>
<keyword evidence="3 7" id="KW-0378">Hydrolase</keyword>
<dbReference type="CDD" id="cd07023">
    <property type="entry name" value="S49_Sppa_N_C"/>
    <property type="match status" value="1"/>
</dbReference>
<dbReference type="InterPro" id="IPR047217">
    <property type="entry name" value="S49_SppA_67K_type_N"/>
</dbReference>
<dbReference type="InterPro" id="IPR029045">
    <property type="entry name" value="ClpP/crotonase-like_dom_sf"/>
</dbReference>
<reference evidence="7 8" key="1">
    <citation type="submission" date="2023-07" db="EMBL/GenBank/DDBJ databases">
        <title>Sorghum-associated microbial communities from plants grown in Nebraska, USA.</title>
        <authorList>
            <person name="Schachtman D."/>
        </authorList>
    </citation>
    <scope>NUCLEOTIDE SEQUENCE [LARGE SCALE GENOMIC DNA]</scope>
    <source>
        <strain evidence="7 8">BE314</strain>
    </source>
</reference>
<comment type="caution">
    <text evidence="7">The sequence shown here is derived from an EMBL/GenBank/DDBJ whole genome shotgun (WGS) entry which is preliminary data.</text>
</comment>
<dbReference type="RefSeq" id="WP_310264979.1">
    <property type="nucleotide sequence ID" value="NZ_JAVDXU010000001.1"/>
</dbReference>
<keyword evidence="2 7" id="KW-0645">Protease</keyword>
<keyword evidence="5" id="KW-0472">Membrane</keyword>
<evidence type="ECO:0000259" key="6">
    <source>
        <dbReference type="Pfam" id="PF01343"/>
    </source>
</evidence>
<keyword evidence="5" id="KW-1133">Transmembrane helix</keyword>
<dbReference type="CDD" id="cd07018">
    <property type="entry name" value="S49_SppA_67K_type"/>
    <property type="match status" value="1"/>
</dbReference>
<keyword evidence="4" id="KW-0720">Serine protease</keyword>
<dbReference type="InterPro" id="IPR047272">
    <property type="entry name" value="S49_SppA_C"/>
</dbReference>
<accession>A0ABU1YLW6</accession>
<evidence type="ECO:0000256" key="1">
    <source>
        <dbReference type="ARBA" id="ARBA00008683"/>
    </source>
</evidence>
<dbReference type="EMBL" id="JAVDXU010000001">
    <property type="protein sequence ID" value="MDR7269830.1"/>
    <property type="molecule type" value="Genomic_DNA"/>
</dbReference>
<dbReference type="GO" id="GO:0008233">
    <property type="term" value="F:peptidase activity"/>
    <property type="evidence" value="ECO:0007669"/>
    <property type="project" value="UniProtKB-KW"/>
</dbReference>
<dbReference type="Pfam" id="PF01343">
    <property type="entry name" value="Peptidase_S49"/>
    <property type="match status" value="2"/>
</dbReference>
<organism evidence="7 8">
    <name type="scientific">Roseateles saccharophilus</name>
    <name type="common">Pseudomonas saccharophila</name>
    <dbReference type="NCBI Taxonomy" id="304"/>
    <lineage>
        <taxon>Bacteria</taxon>
        <taxon>Pseudomonadati</taxon>
        <taxon>Pseudomonadota</taxon>
        <taxon>Betaproteobacteria</taxon>
        <taxon>Burkholderiales</taxon>
        <taxon>Sphaerotilaceae</taxon>
        <taxon>Roseateles</taxon>
    </lineage>
</organism>
<proteinExistence type="inferred from homology"/>
<comment type="similarity">
    <text evidence="1">Belongs to the peptidase S49 family.</text>
</comment>
<dbReference type="PANTHER" id="PTHR33209:SF1">
    <property type="entry name" value="PEPTIDASE S49 DOMAIN-CONTAINING PROTEIN"/>
    <property type="match status" value="1"/>
</dbReference>
<dbReference type="EC" id="3.4.21.-" evidence="7"/>
<feature type="domain" description="Peptidase S49" evidence="6">
    <location>
        <begin position="135"/>
        <end position="284"/>
    </location>
</feature>
<evidence type="ECO:0000313" key="8">
    <source>
        <dbReference type="Proteomes" id="UP001180453"/>
    </source>
</evidence>
<evidence type="ECO:0000256" key="2">
    <source>
        <dbReference type="ARBA" id="ARBA00022670"/>
    </source>
</evidence>
<name>A0ABU1YLW6_ROSSA</name>
<dbReference type="GO" id="GO:0006508">
    <property type="term" value="P:proteolysis"/>
    <property type="evidence" value="ECO:0007669"/>
    <property type="project" value="UniProtKB-KW"/>
</dbReference>
<keyword evidence="8" id="KW-1185">Reference proteome</keyword>
<dbReference type="PIRSF" id="PIRSF001217">
    <property type="entry name" value="Protease_4_SppA"/>
    <property type="match status" value="1"/>
</dbReference>
<evidence type="ECO:0000256" key="5">
    <source>
        <dbReference type="SAM" id="Phobius"/>
    </source>
</evidence>
<feature type="transmembrane region" description="Helical" evidence="5">
    <location>
        <begin position="25"/>
        <end position="43"/>
    </location>
</feature>
<dbReference type="InterPro" id="IPR002142">
    <property type="entry name" value="Peptidase_S49"/>
</dbReference>
<protein>
    <submittedName>
        <fullName evidence="7">Protease-4</fullName>
        <ecNumber evidence="7">3.4.21.-</ecNumber>
    </submittedName>
</protein>
<sequence length="626" mass="66748">MKSFFSTLGWLFSKAWWLLDGTRRALMNLLVLILLVVIVTAIVTRGPKPLNDKTTLVLKLDGNLVEQFSGSPREQLAAQARGQSVPHQTRLRDVLAVLDQAAKDDKISAVLLDVEELQGAGLAGLHEVSAALQAFRKSGKPVYAYADSYSQRGYFVATQANEVYVHPMGMVGLEGFGRYRTYYKDALDRIGVAPNVLKVGTFKNFAETYTANGPSPATLESEGLVYGELWSGFTASIEAARKLEAGSIARDIADLPRLMAASQGDVAKLALQAKLVDGLKTRDEMRELLIAKGAKDEESKSFRQVSLSQYMAYVKEAGAPNKLQAGIGIVVAEGEIVDGDAGPGRIGGDSTARLIRKAREDDAIKALVLRVNSPGGSAFASEIVRRELELTRQAGKPVVVSMGDVAASGGYWISMASDAVLADAGTITGSIGVFGMLPTAEGLMDKLSLHTGGVTTTWLAGGYDPRRALDPRLKAAVQASIDNTYSRFTTLAAQARKSTPEKIDAVAQGRIWTGSQAKERGLVDRLGSFGDAVQTAVQLAKLEVKAGEKPRLVYVERDLSRGERLLASLTDAVAPSISASIGASLGLDALPAPVREELAVLKELAQHSARGQWDKAAAVHCLCGVP</sequence>